<comment type="similarity">
    <text evidence="2">Belongs to the thioredoxin family. DsbE subfamily.</text>
</comment>
<dbReference type="InterPro" id="IPR013766">
    <property type="entry name" value="Thioredoxin_domain"/>
</dbReference>
<evidence type="ECO:0000313" key="8">
    <source>
        <dbReference type="Proteomes" id="UP000288395"/>
    </source>
</evidence>
<keyword evidence="4" id="KW-1015">Disulfide bond</keyword>
<dbReference type="CDD" id="cd03010">
    <property type="entry name" value="TlpA_like_DsbE"/>
    <property type="match status" value="1"/>
</dbReference>
<dbReference type="OrthoDB" id="9799347at2"/>
<keyword evidence="8" id="KW-1185">Reference proteome</keyword>
<evidence type="ECO:0000256" key="3">
    <source>
        <dbReference type="ARBA" id="ARBA00022748"/>
    </source>
</evidence>
<sequence>MSVRTRTLILLTPLVLFLVLAVFLFKGLFSDPTKLDSALIGREVPSFELPDLYQPDVNHDESIVGGRPMLINVWATWCPTCYAEHTFLNQLLAEEDVYIIGLNYKDDSRGAAVRWLQDLGDPYQINLFDFTGLLALDLGVYGAPETFVVDADGIIRYRHVGDLNERVWRTEVGPVYYRAMQESGLDIPEHRLELVQ</sequence>
<evidence type="ECO:0000256" key="2">
    <source>
        <dbReference type="ARBA" id="ARBA00007758"/>
    </source>
</evidence>
<dbReference type="InterPro" id="IPR050553">
    <property type="entry name" value="Thioredoxin_ResA/DsbE_sf"/>
</dbReference>
<evidence type="ECO:0000313" key="7">
    <source>
        <dbReference type="EMBL" id="RUO18315.1"/>
    </source>
</evidence>
<dbReference type="NCBIfam" id="TIGR00385">
    <property type="entry name" value="dsbE"/>
    <property type="match status" value="1"/>
</dbReference>
<feature type="domain" description="Thioredoxin" evidence="6">
    <location>
        <begin position="38"/>
        <end position="177"/>
    </location>
</feature>
<name>A0A432VQ84_9GAMM</name>
<dbReference type="PANTHER" id="PTHR42852:SF6">
    <property type="entry name" value="THIOL:DISULFIDE INTERCHANGE PROTEIN DSBE"/>
    <property type="match status" value="1"/>
</dbReference>
<dbReference type="InterPro" id="IPR036249">
    <property type="entry name" value="Thioredoxin-like_sf"/>
</dbReference>
<dbReference type="PROSITE" id="PS51352">
    <property type="entry name" value="THIOREDOXIN_2"/>
    <property type="match status" value="1"/>
</dbReference>
<keyword evidence="5" id="KW-0676">Redox-active center</keyword>
<dbReference type="InterPro" id="IPR013740">
    <property type="entry name" value="Redoxin"/>
</dbReference>
<dbReference type="PROSITE" id="PS00194">
    <property type="entry name" value="THIOREDOXIN_1"/>
    <property type="match status" value="1"/>
</dbReference>
<dbReference type="InterPro" id="IPR017937">
    <property type="entry name" value="Thioredoxin_CS"/>
</dbReference>
<dbReference type="RefSeq" id="WP_126768432.1">
    <property type="nucleotide sequence ID" value="NZ_PIPJ01000013.1"/>
</dbReference>
<dbReference type="Pfam" id="PF08534">
    <property type="entry name" value="Redoxin"/>
    <property type="match status" value="1"/>
</dbReference>
<dbReference type="GO" id="GO:0030288">
    <property type="term" value="C:outer membrane-bounded periplasmic space"/>
    <property type="evidence" value="ECO:0007669"/>
    <property type="project" value="InterPro"/>
</dbReference>
<dbReference type="EMBL" id="PIPJ01000013">
    <property type="protein sequence ID" value="RUO18315.1"/>
    <property type="molecule type" value="Genomic_DNA"/>
</dbReference>
<comment type="caution">
    <text evidence="7">The sequence shown here is derived from an EMBL/GenBank/DDBJ whole genome shotgun (WGS) entry which is preliminary data.</text>
</comment>
<dbReference type="GO" id="GO:0017004">
    <property type="term" value="P:cytochrome complex assembly"/>
    <property type="evidence" value="ECO:0007669"/>
    <property type="project" value="UniProtKB-KW"/>
</dbReference>
<evidence type="ECO:0000256" key="1">
    <source>
        <dbReference type="ARBA" id="ARBA00004383"/>
    </source>
</evidence>
<dbReference type="Gene3D" id="3.40.30.10">
    <property type="entry name" value="Glutaredoxin"/>
    <property type="match status" value="1"/>
</dbReference>
<keyword evidence="3" id="KW-0201">Cytochrome c-type biogenesis</keyword>
<dbReference type="PANTHER" id="PTHR42852">
    <property type="entry name" value="THIOL:DISULFIDE INTERCHANGE PROTEIN DSBE"/>
    <property type="match status" value="1"/>
</dbReference>
<protein>
    <submittedName>
        <fullName evidence="7">DsbE family thiol:disulfide interchange protein</fullName>
    </submittedName>
</protein>
<gene>
    <name evidence="7" type="ORF">CWE08_11725</name>
</gene>
<organism evidence="7 8">
    <name type="scientific">Aliidiomarina iranensis</name>
    <dbReference type="NCBI Taxonomy" id="1434071"/>
    <lineage>
        <taxon>Bacteria</taxon>
        <taxon>Pseudomonadati</taxon>
        <taxon>Pseudomonadota</taxon>
        <taxon>Gammaproteobacteria</taxon>
        <taxon>Alteromonadales</taxon>
        <taxon>Idiomarinaceae</taxon>
        <taxon>Aliidiomarina</taxon>
    </lineage>
</organism>
<reference evidence="8" key="1">
    <citation type="journal article" date="2018" name="Front. Microbiol.">
        <title>Genome-Based Analysis Reveals the Taxonomy and Diversity of the Family Idiomarinaceae.</title>
        <authorList>
            <person name="Liu Y."/>
            <person name="Lai Q."/>
            <person name="Shao Z."/>
        </authorList>
    </citation>
    <scope>NUCLEOTIDE SEQUENCE [LARGE SCALE GENOMIC DNA]</scope>
    <source>
        <strain evidence="8">GBPy7</strain>
    </source>
</reference>
<accession>A0A432VQ84</accession>
<evidence type="ECO:0000256" key="5">
    <source>
        <dbReference type="ARBA" id="ARBA00023284"/>
    </source>
</evidence>
<dbReference type="SUPFAM" id="SSF52833">
    <property type="entry name" value="Thioredoxin-like"/>
    <property type="match status" value="1"/>
</dbReference>
<dbReference type="AlphaFoldDB" id="A0A432VQ84"/>
<evidence type="ECO:0000259" key="6">
    <source>
        <dbReference type="PROSITE" id="PS51352"/>
    </source>
</evidence>
<dbReference type="GO" id="GO:0015036">
    <property type="term" value="F:disulfide oxidoreductase activity"/>
    <property type="evidence" value="ECO:0007669"/>
    <property type="project" value="InterPro"/>
</dbReference>
<comment type="subcellular location">
    <subcellularLocation>
        <location evidence="1">Cell inner membrane</location>
        <topology evidence="1">Single-pass membrane protein</topology>
        <orientation evidence="1">Periplasmic side</orientation>
    </subcellularLocation>
</comment>
<proteinExistence type="inferred from homology"/>
<evidence type="ECO:0000256" key="4">
    <source>
        <dbReference type="ARBA" id="ARBA00023157"/>
    </source>
</evidence>
<dbReference type="Proteomes" id="UP000288395">
    <property type="component" value="Unassembled WGS sequence"/>
</dbReference>
<dbReference type="GO" id="GO:0005886">
    <property type="term" value="C:plasma membrane"/>
    <property type="evidence" value="ECO:0007669"/>
    <property type="project" value="UniProtKB-SubCell"/>
</dbReference>
<dbReference type="InterPro" id="IPR004799">
    <property type="entry name" value="Periplasmic_diS_OxRdtase_DsbE"/>
</dbReference>